<feature type="signal peptide" evidence="1">
    <location>
        <begin position="1"/>
        <end position="28"/>
    </location>
</feature>
<proteinExistence type="predicted"/>
<sequence>MTSYALLWTKKGILFFLFFIDLLKLSTSYSVSDANNIHDLLFNQSGYKTLVLPDYPVNVSVEYNMLTVNSL</sequence>
<evidence type="ECO:0000256" key="1">
    <source>
        <dbReference type="SAM" id="SignalP"/>
    </source>
</evidence>
<name>A0A8B6EQM8_MYTGA</name>
<dbReference type="EMBL" id="UYJE01005545">
    <property type="protein sequence ID" value="VDI38123.1"/>
    <property type="molecule type" value="Genomic_DNA"/>
</dbReference>
<dbReference type="OrthoDB" id="6108060at2759"/>
<feature type="chain" id="PRO_5032617520" evidence="1">
    <location>
        <begin position="29"/>
        <end position="71"/>
    </location>
</feature>
<evidence type="ECO:0000313" key="3">
    <source>
        <dbReference type="Proteomes" id="UP000596742"/>
    </source>
</evidence>
<evidence type="ECO:0000313" key="2">
    <source>
        <dbReference type="EMBL" id="VDI38123.1"/>
    </source>
</evidence>
<dbReference type="AlphaFoldDB" id="A0A8B6EQM8"/>
<feature type="non-terminal residue" evidence="2">
    <location>
        <position position="1"/>
    </location>
</feature>
<keyword evidence="1" id="KW-0732">Signal</keyword>
<protein>
    <submittedName>
        <fullName evidence="2">Uncharacterized protein</fullName>
    </submittedName>
</protein>
<gene>
    <name evidence="2" type="ORF">MGAL_10B027987</name>
</gene>
<accession>A0A8B6EQM8</accession>
<keyword evidence="3" id="KW-1185">Reference proteome</keyword>
<comment type="caution">
    <text evidence="2">The sequence shown here is derived from an EMBL/GenBank/DDBJ whole genome shotgun (WGS) entry which is preliminary data.</text>
</comment>
<organism evidence="2 3">
    <name type="scientific">Mytilus galloprovincialis</name>
    <name type="common">Mediterranean mussel</name>
    <dbReference type="NCBI Taxonomy" id="29158"/>
    <lineage>
        <taxon>Eukaryota</taxon>
        <taxon>Metazoa</taxon>
        <taxon>Spiralia</taxon>
        <taxon>Lophotrochozoa</taxon>
        <taxon>Mollusca</taxon>
        <taxon>Bivalvia</taxon>
        <taxon>Autobranchia</taxon>
        <taxon>Pteriomorphia</taxon>
        <taxon>Mytilida</taxon>
        <taxon>Mytiloidea</taxon>
        <taxon>Mytilidae</taxon>
        <taxon>Mytilinae</taxon>
        <taxon>Mytilus</taxon>
    </lineage>
</organism>
<reference evidence="2" key="1">
    <citation type="submission" date="2018-11" db="EMBL/GenBank/DDBJ databases">
        <authorList>
            <person name="Alioto T."/>
            <person name="Alioto T."/>
        </authorList>
    </citation>
    <scope>NUCLEOTIDE SEQUENCE</scope>
</reference>
<dbReference type="Proteomes" id="UP000596742">
    <property type="component" value="Unassembled WGS sequence"/>
</dbReference>